<dbReference type="Proteomes" id="UP001259832">
    <property type="component" value="Unassembled WGS sequence"/>
</dbReference>
<evidence type="ECO:0000313" key="4">
    <source>
        <dbReference type="Proteomes" id="UP001259832"/>
    </source>
</evidence>
<feature type="compositionally biased region" description="Polar residues" evidence="1">
    <location>
        <begin position="1"/>
        <end position="20"/>
    </location>
</feature>
<gene>
    <name evidence="3" type="ORF">P3T76_009930</name>
</gene>
<sequence length="75" mass="8178">MAPRTPTSSVNEGNLDTSPDTGYDRGDDAALHMIVELTLLIVMSLVVLFKFARDFVFVIPGVQKSPPTNKQAKCL</sequence>
<accession>A0AAD9GEZ4</accession>
<evidence type="ECO:0000313" key="3">
    <source>
        <dbReference type="EMBL" id="KAK1937152.1"/>
    </source>
</evidence>
<evidence type="ECO:0000256" key="1">
    <source>
        <dbReference type="SAM" id="MobiDB-lite"/>
    </source>
</evidence>
<dbReference type="AlphaFoldDB" id="A0AAD9GEZ4"/>
<feature type="transmembrane region" description="Helical" evidence="2">
    <location>
        <begin position="29"/>
        <end position="49"/>
    </location>
</feature>
<keyword evidence="2" id="KW-1133">Transmembrane helix</keyword>
<keyword evidence="4" id="KW-1185">Reference proteome</keyword>
<protein>
    <submittedName>
        <fullName evidence="3">Uncharacterized protein</fullName>
    </submittedName>
</protein>
<feature type="region of interest" description="Disordered" evidence="1">
    <location>
        <begin position="1"/>
        <end position="22"/>
    </location>
</feature>
<keyword evidence="2" id="KW-0472">Membrane</keyword>
<name>A0AAD9GEZ4_9STRA</name>
<reference evidence="3" key="1">
    <citation type="submission" date="2023-08" db="EMBL/GenBank/DDBJ databases">
        <title>Reference Genome Resource for the Citrus Pathogen Phytophthora citrophthora.</title>
        <authorList>
            <person name="Moller H."/>
            <person name="Coetzee B."/>
            <person name="Rose L.J."/>
            <person name="Van Niekerk J.M."/>
        </authorList>
    </citation>
    <scope>NUCLEOTIDE SEQUENCE</scope>
    <source>
        <strain evidence="3">STE-U-9442</strain>
    </source>
</reference>
<evidence type="ECO:0000256" key="2">
    <source>
        <dbReference type="SAM" id="Phobius"/>
    </source>
</evidence>
<comment type="caution">
    <text evidence="3">The sequence shown here is derived from an EMBL/GenBank/DDBJ whole genome shotgun (WGS) entry which is preliminary data.</text>
</comment>
<organism evidence="3 4">
    <name type="scientific">Phytophthora citrophthora</name>
    <dbReference type="NCBI Taxonomy" id="4793"/>
    <lineage>
        <taxon>Eukaryota</taxon>
        <taxon>Sar</taxon>
        <taxon>Stramenopiles</taxon>
        <taxon>Oomycota</taxon>
        <taxon>Peronosporomycetes</taxon>
        <taxon>Peronosporales</taxon>
        <taxon>Peronosporaceae</taxon>
        <taxon>Phytophthora</taxon>
    </lineage>
</organism>
<keyword evidence="2" id="KW-0812">Transmembrane</keyword>
<proteinExistence type="predicted"/>
<dbReference type="EMBL" id="JASMQC010000020">
    <property type="protein sequence ID" value="KAK1937152.1"/>
    <property type="molecule type" value="Genomic_DNA"/>
</dbReference>